<dbReference type="InterPro" id="IPR039852">
    <property type="entry name" value="CAND1/CAND2"/>
</dbReference>
<reference evidence="5 6" key="2">
    <citation type="submission" date="2018-11" db="EMBL/GenBank/DDBJ databases">
        <authorList>
            <consortium name="Pathogen Informatics"/>
        </authorList>
    </citation>
    <scope>NUCLEOTIDE SEQUENCE [LARGE SCALE GENOMIC DNA]</scope>
    <source>
        <strain evidence="5 6">NST_G2</strain>
    </source>
</reference>
<dbReference type="Pfam" id="PF08623">
    <property type="entry name" value="TIP120"/>
    <property type="match status" value="1"/>
</dbReference>
<accession>A0A183SX32</accession>
<evidence type="ECO:0000313" key="6">
    <source>
        <dbReference type="Proteomes" id="UP000275846"/>
    </source>
</evidence>
<dbReference type="InterPro" id="IPR013932">
    <property type="entry name" value="TATA-bd_TIP120"/>
</dbReference>
<sequence>MDIPVVFVGNFLIHSRLLPNWIPCRTQFHPTLAWAGPPCKCSVIDHLELDLRLNTTLFGTLSSCQITRVNGSSSLDFYEVDPTARGRRDGDLRAANSALTRCTLVTAAKYILVVSEGGAAGTFFETTDPATPHSAEASASPGGFLDRAGDNPTRFPFEEAESVLCGSGGASEGAVPLTDFLARLLDPDLNVRKAALLTLNTAAHHRSGLLIRPLLNRGPPTLLQVLYRETLVRPELIREVEMGPFKRQEDDGLELRKSAYECLSTLLDNCVDSLQMSDFLDLLINGLKDHNDIRLLVYHMLQRIIQLQPVRFISRVSVKFRVKFNVKVRV</sequence>
<evidence type="ECO:0000256" key="1">
    <source>
        <dbReference type="ARBA" id="ARBA00007657"/>
    </source>
</evidence>
<dbReference type="PANTHER" id="PTHR12696">
    <property type="entry name" value="TIP120"/>
    <property type="match status" value="1"/>
</dbReference>
<feature type="domain" description="TATA-binding protein interacting (TIP20)" evidence="4">
    <location>
        <begin position="219"/>
        <end position="317"/>
    </location>
</feature>
<keyword evidence="6" id="KW-1185">Reference proteome</keyword>
<dbReference type="STRING" id="70667.A0A183SX32"/>
<comment type="similarity">
    <text evidence="1">Belongs to the CAND family.</text>
</comment>
<protein>
    <submittedName>
        <fullName evidence="7">TIP120 domain-containing protein</fullName>
    </submittedName>
</protein>
<gene>
    <name evidence="5" type="ORF">SSLN_LOCUS8780</name>
</gene>
<proteinExistence type="inferred from homology"/>
<keyword evidence="2" id="KW-0677">Repeat</keyword>
<dbReference type="AlphaFoldDB" id="A0A183SX32"/>
<dbReference type="InterPro" id="IPR011989">
    <property type="entry name" value="ARM-like"/>
</dbReference>
<dbReference type="OrthoDB" id="6260732at2759"/>
<dbReference type="Gene3D" id="1.25.10.10">
    <property type="entry name" value="Leucine-rich Repeat Variant"/>
    <property type="match status" value="1"/>
</dbReference>
<evidence type="ECO:0000259" key="4">
    <source>
        <dbReference type="Pfam" id="PF08623"/>
    </source>
</evidence>
<evidence type="ECO:0000313" key="5">
    <source>
        <dbReference type="EMBL" id="VDL95165.1"/>
    </source>
</evidence>
<reference evidence="7" key="1">
    <citation type="submission" date="2016-06" db="UniProtKB">
        <authorList>
            <consortium name="WormBaseParasite"/>
        </authorList>
    </citation>
    <scope>IDENTIFICATION</scope>
</reference>
<evidence type="ECO:0000256" key="2">
    <source>
        <dbReference type="ARBA" id="ARBA00022737"/>
    </source>
</evidence>
<evidence type="ECO:0000313" key="7">
    <source>
        <dbReference type="WBParaSite" id="SSLN_0000911701-mRNA-1"/>
    </source>
</evidence>
<dbReference type="Proteomes" id="UP000275846">
    <property type="component" value="Unassembled WGS sequence"/>
</dbReference>
<dbReference type="InterPro" id="IPR016024">
    <property type="entry name" value="ARM-type_fold"/>
</dbReference>
<dbReference type="WBParaSite" id="SSLN_0000911701-mRNA-1">
    <property type="protein sequence ID" value="SSLN_0000911701-mRNA-1"/>
    <property type="gene ID" value="SSLN_0000911701"/>
</dbReference>
<keyword evidence="3" id="KW-0833">Ubl conjugation pathway</keyword>
<organism evidence="7">
    <name type="scientific">Schistocephalus solidus</name>
    <name type="common">Tapeworm</name>
    <dbReference type="NCBI Taxonomy" id="70667"/>
    <lineage>
        <taxon>Eukaryota</taxon>
        <taxon>Metazoa</taxon>
        <taxon>Spiralia</taxon>
        <taxon>Lophotrochozoa</taxon>
        <taxon>Platyhelminthes</taxon>
        <taxon>Cestoda</taxon>
        <taxon>Eucestoda</taxon>
        <taxon>Diphyllobothriidea</taxon>
        <taxon>Diphyllobothriidae</taxon>
        <taxon>Schistocephalus</taxon>
    </lineage>
</organism>
<dbReference type="EMBL" id="UYSU01034848">
    <property type="protein sequence ID" value="VDL95165.1"/>
    <property type="molecule type" value="Genomic_DNA"/>
</dbReference>
<dbReference type="GO" id="GO:0010265">
    <property type="term" value="P:SCF complex assembly"/>
    <property type="evidence" value="ECO:0007669"/>
    <property type="project" value="InterPro"/>
</dbReference>
<dbReference type="SUPFAM" id="SSF48371">
    <property type="entry name" value="ARM repeat"/>
    <property type="match status" value="1"/>
</dbReference>
<evidence type="ECO:0000256" key="3">
    <source>
        <dbReference type="ARBA" id="ARBA00022786"/>
    </source>
</evidence>
<name>A0A183SX32_SCHSO</name>